<sequence>MRSGRMRRGRVRTNLKCRSGHINEKKTIAQNIFDGKFSHVEKADVMVPRKKKKESRTLGIHCVTLTALLSQCFPHVSFAHTACFLSKRWALRLTVEYVLYAFMW</sequence>
<organism evidence="1 2">
    <name type="scientific">Plasmodium ovale wallikeri</name>
    <dbReference type="NCBI Taxonomy" id="864142"/>
    <lineage>
        <taxon>Eukaryota</taxon>
        <taxon>Sar</taxon>
        <taxon>Alveolata</taxon>
        <taxon>Apicomplexa</taxon>
        <taxon>Aconoidasida</taxon>
        <taxon>Haemosporida</taxon>
        <taxon>Plasmodiidae</taxon>
        <taxon>Plasmodium</taxon>
        <taxon>Plasmodium (Plasmodium)</taxon>
    </lineage>
</organism>
<dbReference type="EMBL" id="FLRE01000025">
    <property type="protein sequence ID" value="SBT31875.1"/>
    <property type="molecule type" value="Genomic_DNA"/>
</dbReference>
<name>A0A1A8YKI0_PLAOA</name>
<dbReference type="AlphaFoldDB" id="A0A1A8YKI0"/>
<accession>A0A1A8YKI0</accession>
<proteinExistence type="predicted"/>
<evidence type="ECO:0000313" key="1">
    <source>
        <dbReference type="EMBL" id="SBT31875.1"/>
    </source>
</evidence>
<gene>
    <name evidence="1" type="ORF">POVWA2_006550</name>
</gene>
<reference evidence="2" key="1">
    <citation type="submission" date="2016-05" db="EMBL/GenBank/DDBJ databases">
        <authorList>
            <person name="Naeem Raeece"/>
        </authorList>
    </citation>
    <scope>NUCLEOTIDE SEQUENCE [LARGE SCALE GENOMIC DNA]</scope>
</reference>
<protein>
    <submittedName>
        <fullName evidence="1">Uncharacterized protein</fullName>
    </submittedName>
</protein>
<evidence type="ECO:0000313" key="2">
    <source>
        <dbReference type="Proteomes" id="UP000078550"/>
    </source>
</evidence>
<dbReference type="Proteomes" id="UP000078550">
    <property type="component" value="Unassembled WGS sequence"/>
</dbReference>